<sequence length="128" mass="13705">MVPAAHPTTSFAESTTPATANRESGRRRLPSRSSLAAAPPSLLLPHGSQTRQLARRPRSYLRQPREWDDPHARGTDDLVNNVVTGLGTRALYRAAARPRSTAISDAIGGIATVASVGGKQALKRYIPI</sequence>
<dbReference type="AlphaFoldDB" id="A0A8T0JJ98"/>
<dbReference type="Proteomes" id="UP000743370">
    <property type="component" value="Unassembled WGS sequence"/>
</dbReference>
<proteinExistence type="predicted"/>
<feature type="compositionally biased region" description="Basic and acidic residues" evidence="1">
    <location>
        <begin position="63"/>
        <end position="74"/>
    </location>
</feature>
<reference evidence="2 3" key="1">
    <citation type="submission" date="2020-05" db="EMBL/GenBank/DDBJ databases">
        <title>Vigna angularis (adzuki bean) Var. LongXiaoDou No. 4 denovo assembly.</title>
        <authorList>
            <person name="Xiang H."/>
        </authorList>
    </citation>
    <scope>NUCLEOTIDE SEQUENCE [LARGE SCALE GENOMIC DNA]</scope>
    <source>
        <tissue evidence="2">Leaf</tissue>
    </source>
</reference>
<comment type="caution">
    <text evidence="2">The sequence shown here is derived from an EMBL/GenBank/DDBJ whole genome shotgun (WGS) entry which is preliminary data.</text>
</comment>
<organism evidence="2 3">
    <name type="scientific">Phaseolus angularis</name>
    <name type="common">Azuki bean</name>
    <name type="synonym">Vigna angularis</name>
    <dbReference type="NCBI Taxonomy" id="3914"/>
    <lineage>
        <taxon>Eukaryota</taxon>
        <taxon>Viridiplantae</taxon>
        <taxon>Streptophyta</taxon>
        <taxon>Embryophyta</taxon>
        <taxon>Tracheophyta</taxon>
        <taxon>Spermatophyta</taxon>
        <taxon>Magnoliopsida</taxon>
        <taxon>eudicotyledons</taxon>
        <taxon>Gunneridae</taxon>
        <taxon>Pentapetalae</taxon>
        <taxon>rosids</taxon>
        <taxon>fabids</taxon>
        <taxon>Fabales</taxon>
        <taxon>Fabaceae</taxon>
        <taxon>Papilionoideae</taxon>
        <taxon>50 kb inversion clade</taxon>
        <taxon>NPAAA clade</taxon>
        <taxon>indigoferoid/millettioid clade</taxon>
        <taxon>Phaseoleae</taxon>
        <taxon>Vigna</taxon>
    </lineage>
</organism>
<feature type="compositionally biased region" description="Polar residues" evidence="1">
    <location>
        <begin position="7"/>
        <end position="22"/>
    </location>
</feature>
<feature type="region of interest" description="Disordered" evidence="1">
    <location>
        <begin position="1"/>
        <end position="74"/>
    </location>
</feature>
<name>A0A8T0JJ98_PHAAN</name>
<evidence type="ECO:0000313" key="2">
    <source>
        <dbReference type="EMBL" id="KAG2372013.1"/>
    </source>
</evidence>
<protein>
    <submittedName>
        <fullName evidence="2">Uncharacterized protein</fullName>
    </submittedName>
</protein>
<gene>
    <name evidence="2" type="ORF">HKW66_Vig0241340</name>
</gene>
<dbReference type="EMBL" id="JABFOF010000011">
    <property type="protein sequence ID" value="KAG2372013.1"/>
    <property type="molecule type" value="Genomic_DNA"/>
</dbReference>
<accession>A0A8T0JJ98</accession>
<feature type="compositionally biased region" description="Low complexity" evidence="1">
    <location>
        <begin position="31"/>
        <end position="45"/>
    </location>
</feature>
<evidence type="ECO:0000256" key="1">
    <source>
        <dbReference type="SAM" id="MobiDB-lite"/>
    </source>
</evidence>
<evidence type="ECO:0000313" key="3">
    <source>
        <dbReference type="Proteomes" id="UP000743370"/>
    </source>
</evidence>